<name>A0ABV7VAL3_9PROT</name>
<dbReference type="EMBL" id="JBHRYJ010000001">
    <property type="protein sequence ID" value="MFC3674132.1"/>
    <property type="molecule type" value="Genomic_DNA"/>
</dbReference>
<dbReference type="RefSeq" id="WP_379720526.1">
    <property type="nucleotide sequence ID" value="NZ_JBHRYJ010000001.1"/>
</dbReference>
<protein>
    <submittedName>
        <fullName evidence="2">Uncharacterized protein</fullName>
    </submittedName>
</protein>
<organism evidence="2 3">
    <name type="scientific">Ferrovibrio xuzhouensis</name>
    <dbReference type="NCBI Taxonomy" id="1576914"/>
    <lineage>
        <taxon>Bacteria</taxon>
        <taxon>Pseudomonadati</taxon>
        <taxon>Pseudomonadota</taxon>
        <taxon>Alphaproteobacteria</taxon>
        <taxon>Rhodospirillales</taxon>
        <taxon>Rhodospirillaceae</taxon>
        <taxon>Ferrovibrio</taxon>
    </lineage>
</organism>
<evidence type="ECO:0000313" key="2">
    <source>
        <dbReference type="EMBL" id="MFC3674132.1"/>
    </source>
</evidence>
<accession>A0ABV7VAL3</accession>
<evidence type="ECO:0000313" key="3">
    <source>
        <dbReference type="Proteomes" id="UP001595711"/>
    </source>
</evidence>
<comment type="caution">
    <text evidence="2">The sequence shown here is derived from an EMBL/GenBank/DDBJ whole genome shotgun (WGS) entry which is preliminary data.</text>
</comment>
<keyword evidence="3" id="KW-1185">Reference proteome</keyword>
<feature type="region of interest" description="Disordered" evidence="1">
    <location>
        <begin position="59"/>
        <end position="79"/>
    </location>
</feature>
<reference evidence="3" key="1">
    <citation type="journal article" date="2019" name="Int. J. Syst. Evol. Microbiol.">
        <title>The Global Catalogue of Microorganisms (GCM) 10K type strain sequencing project: providing services to taxonomists for standard genome sequencing and annotation.</title>
        <authorList>
            <consortium name="The Broad Institute Genomics Platform"/>
            <consortium name="The Broad Institute Genome Sequencing Center for Infectious Disease"/>
            <person name="Wu L."/>
            <person name="Ma J."/>
        </authorList>
    </citation>
    <scope>NUCLEOTIDE SEQUENCE [LARGE SCALE GENOMIC DNA]</scope>
    <source>
        <strain evidence="3">KCTC 42182</strain>
    </source>
</reference>
<proteinExistence type="predicted"/>
<dbReference type="Proteomes" id="UP001595711">
    <property type="component" value="Unassembled WGS sequence"/>
</dbReference>
<sequence length="79" mass="8593">MAKTAKKRQNPNATVIMFDVIYQDGSQTSNRRVPADLLGGFEGDDAAKAYIEAQDRDIAAKSGRPRGPIKTISRSANQL</sequence>
<evidence type="ECO:0000256" key="1">
    <source>
        <dbReference type="SAM" id="MobiDB-lite"/>
    </source>
</evidence>
<gene>
    <name evidence="2" type="ORF">ACFOOQ_01170</name>
</gene>